<evidence type="ECO:0000256" key="4">
    <source>
        <dbReference type="ARBA" id="ARBA00023163"/>
    </source>
</evidence>
<evidence type="ECO:0000256" key="3">
    <source>
        <dbReference type="ARBA" id="ARBA00023125"/>
    </source>
</evidence>
<dbReference type="SUPFAM" id="SSF46785">
    <property type="entry name" value="Winged helix' DNA-binding domain"/>
    <property type="match status" value="1"/>
</dbReference>
<dbReference type="InterPro" id="IPR012787">
    <property type="entry name" value="TF_PcaQ"/>
</dbReference>
<reference evidence="6 7" key="1">
    <citation type="submission" date="2018-12" db="EMBL/GenBank/DDBJ databases">
        <authorList>
            <person name="Criscuolo A."/>
        </authorList>
    </citation>
    <scope>NUCLEOTIDE SEQUENCE [LARGE SCALE GENOMIC DNA]</scope>
    <source>
        <strain evidence="6">ACIP1116281</strain>
    </source>
</reference>
<dbReference type="InterPro" id="IPR050950">
    <property type="entry name" value="HTH-type_LysR_regulators"/>
</dbReference>
<dbReference type="GO" id="GO:0003700">
    <property type="term" value="F:DNA-binding transcription factor activity"/>
    <property type="evidence" value="ECO:0007669"/>
    <property type="project" value="InterPro"/>
</dbReference>
<dbReference type="GO" id="GO:0003677">
    <property type="term" value="F:DNA binding"/>
    <property type="evidence" value="ECO:0007669"/>
    <property type="project" value="UniProtKB-KW"/>
</dbReference>
<comment type="similarity">
    <text evidence="1">Belongs to the LysR transcriptional regulatory family.</text>
</comment>
<keyword evidence="2" id="KW-0805">Transcription regulation</keyword>
<dbReference type="GO" id="GO:0045893">
    <property type="term" value="P:positive regulation of DNA-templated transcription"/>
    <property type="evidence" value="ECO:0007669"/>
    <property type="project" value="InterPro"/>
</dbReference>
<dbReference type="PRINTS" id="PR00039">
    <property type="entry name" value="HTHLYSR"/>
</dbReference>
<gene>
    <name evidence="6" type="primary">gbpR_3</name>
    <name evidence="6" type="ORF">DEVEQU_00949</name>
</gene>
<dbReference type="PANTHER" id="PTHR30419">
    <property type="entry name" value="HTH-TYPE TRANSCRIPTIONAL REGULATOR YBHD"/>
    <property type="match status" value="1"/>
</dbReference>
<dbReference type="Pfam" id="PF00126">
    <property type="entry name" value="HTH_1"/>
    <property type="match status" value="1"/>
</dbReference>
<dbReference type="InterPro" id="IPR005119">
    <property type="entry name" value="LysR_subst-bd"/>
</dbReference>
<dbReference type="Proteomes" id="UP000268844">
    <property type="component" value="Unassembled WGS sequence"/>
</dbReference>
<evidence type="ECO:0000256" key="2">
    <source>
        <dbReference type="ARBA" id="ARBA00023015"/>
    </source>
</evidence>
<keyword evidence="7" id="KW-1185">Reference proteome</keyword>
<dbReference type="RefSeq" id="WP_164550246.1">
    <property type="nucleotide sequence ID" value="NZ_JBHTMH010000001.1"/>
</dbReference>
<dbReference type="AlphaFoldDB" id="A0A3S4CAJ9"/>
<evidence type="ECO:0000313" key="6">
    <source>
        <dbReference type="EMBL" id="VDS03820.1"/>
    </source>
</evidence>
<dbReference type="Gene3D" id="1.10.10.10">
    <property type="entry name" value="Winged helix-like DNA-binding domain superfamily/Winged helix DNA-binding domain"/>
    <property type="match status" value="1"/>
</dbReference>
<evidence type="ECO:0000313" key="7">
    <source>
        <dbReference type="Proteomes" id="UP000268844"/>
    </source>
</evidence>
<dbReference type="SUPFAM" id="SSF53850">
    <property type="entry name" value="Periplasmic binding protein-like II"/>
    <property type="match status" value="1"/>
</dbReference>
<keyword evidence="4" id="KW-0804">Transcription</keyword>
<dbReference type="Gene3D" id="3.40.190.10">
    <property type="entry name" value="Periplasmic binding protein-like II"/>
    <property type="match status" value="2"/>
</dbReference>
<protein>
    <submittedName>
        <fullName evidence="6">HTH-type transcriptional regulator GbpR</fullName>
    </submittedName>
</protein>
<feature type="domain" description="HTH lysR-type" evidence="5">
    <location>
        <begin position="10"/>
        <end position="67"/>
    </location>
</feature>
<dbReference type="PANTHER" id="PTHR30419:SF8">
    <property type="entry name" value="NITROGEN ASSIMILATION TRANSCRIPTIONAL ACTIVATOR-RELATED"/>
    <property type="match status" value="1"/>
</dbReference>
<dbReference type="InterPro" id="IPR000847">
    <property type="entry name" value="LysR_HTH_N"/>
</dbReference>
<name>A0A3S4CAJ9_9HYPH</name>
<evidence type="ECO:0000256" key="1">
    <source>
        <dbReference type="ARBA" id="ARBA00009437"/>
    </source>
</evidence>
<evidence type="ECO:0000259" key="5">
    <source>
        <dbReference type="PROSITE" id="PS50931"/>
    </source>
</evidence>
<dbReference type="GO" id="GO:0005829">
    <property type="term" value="C:cytosol"/>
    <property type="evidence" value="ECO:0007669"/>
    <property type="project" value="TreeGrafter"/>
</dbReference>
<dbReference type="InterPro" id="IPR036390">
    <property type="entry name" value="WH_DNA-bd_sf"/>
</dbReference>
<dbReference type="GO" id="GO:0019619">
    <property type="term" value="P:3,4-dihydroxybenzoate catabolic process"/>
    <property type="evidence" value="ECO:0007669"/>
    <property type="project" value="InterPro"/>
</dbReference>
<dbReference type="EMBL" id="UZWD01000015">
    <property type="protein sequence ID" value="VDS03820.1"/>
    <property type="molecule type" value="Genomic_DNA"/>
</dbReference>
<accession>A0A3S4CAJ9</accession>
<dbReference type="Pfam" id="PF03466">
    <property type="entry name" value="LysR_substrate"/>
    <property type="match status" value="1"/>
</dbReference>
<dbReference type="NCBIfam" id="TIGR02424">
    <property type="entry name" value="TF_pcaQ"/>
    <property type="match status" value="1"/>
</dbReference>
<sequence length="311" mass="33775">MATSLLDPRIKLRHISCFLEVNRQRGVVPASQALGLSQPAVSKSIAELEDLLQTALFDRSGRKLVLTRQGEIFARHAMAAAAAIREGIESMDLNRSSHTVVRLGALPTVEVEVVPRAVERFMHTPFACRVHVESGPSGHMLAMLRDGNLDFIVGRLASPEVMNGLIFEHLYSEQLTFAVRPSHPLASKPTLSYRELEPYPMLLPPANAIIRPIVDSLFIAGGAGRFRYEIETVSNGFARAYALENDAIWTISRSVVAHDLEIGQLVALALDTSASHGPVGITMRSNEQLSVVTSALLDAVREAAAEVAARG</sequence>
<keyword evidence="3" id="KW-0238">DNA-binding</keyword>
<proteinExistence type="inferred from homology"/>
<dbReference type="InterPro" id="IPR036388">
    <property type="entry name" value="WH-like_DNA-bd_sf"/>
</dbReference>
<dbReference type="PROSITE" id="PS50931">
    <property type="entry name" value="HTH_LYSR"/>
    <property type="match status" value="1"/>
</dbReference>
<organism evidence="6 7">
    <name type="scientific">Devosia equisanguinis</name>
    <dbReference type="NCBI Taxonomy" id="2490941"/>
    <lineage>
        <taxon>Bacteria</taxon>
        <taxon>Pseudomonadati</taxon>
        <taxon>Pseudomonadota</taxon>
        <taxon>Alphaproteobacteria</taxon>
        <taxon>Hyphomicrobiales</taxon>
        <taxon>Devosiaceae</taxon>
        <taxon>Devosia</taxon>
    </lineage>
</organism>